<accession>A0A2P2J402</accession>
<sequence length="52" mass="6116">MLTQTKCLIAKQNEGNILSLFKDRMILYFHSSLQTRKQMKDDRKISSLLESL</sequence>
<dbReference type="EMBL" id="GGEC01007687">
    <property type="protein sequence ID" value="MBW88170.1"/>
    <property type="molecule type" value="Transcribed_RNA"/>
</dbReference>
<proteinExistence type="predicted"/>
<reference evidence="1" key="1">
    <citation type="submission" date="2018-02" db="EMBL/GenBank/DDBJ databases">
        <title>Rhizophora mucronata_Transcriptome.</title>
        <authorList>
            <person name="Meera S.P."/>
            <person name="Sreeshan A."/>
            <person name="Augustine A."/>
        </authorList>
    </citation>
    <scope>NUCLEOTIDE SEQUENCE</scope>
    <source>
        <tissue evidence="1">Leaf</tissue>
    </source>
</reference>
<evidence type="ECO:0000313" key="1">
    <source>
        <dbReference type="EMBL" id="MBW88170.1"/>
    </source>
</evidence>
<dbReference type="AlphaFoldDB" id="A0A2P2J402"/>
<organism evidence="1">
    <name type="scientific">Rhizophora mucronata</name>
    <name type="common">Asiatic mangrove</name>
    <dbReference type="NCBI Taxonomy" id="61149"/>
    <lineage>
        <taxon>Eukaryota</taxon>
        <taxon>Viridiplantae</taxon>
        <taxon>Streptophyta</taxon>
        <taxon>Embryophyta</taxon>
        <taxon>Tracheophyta</taxon>
        <taxon>Spermatophyta</taxon>
        <taxon>Magnoliopsida</taxon>
        <taxon>eudicotyledons</taxon>
        <taxon>Gunneridae</taxon>
        <taxon>Pentapetalae</taxon>
        <taxon>rosids</taxon>
        <taxon>fabids</taxon>
        <taxon>Malpighiales</taxon>
        <taxon>Rhizophoraceae</taxon>
        <taxon>Rhizophora</taxon>
    </lineage>
</organism>
<name>A0A2P2J402_RHIMU</name>
<protein>
    <submittedName>
        <fullName evidence="1">Uncharacterized protein</fullName>
    </submittedName>
</protein>